<accession>A0A059A091</accession>
<evidence type="ECO:0000313" key="1">
    <source>
        <dbReference type="EMBL" id="KCW46745.1"/>
    </source>
</evidence>
<dbReference type="InParanoid" id="A0A059A091"/>
<gene>
    <name evidence="1" type="ORF">EUGRSUZ_K00560</name>
</gene>
<name>A0A059A091_EUCGR</name>
<organism evidence="1">
    <name type="scientific">Eucalyptus grandis</name>
    <name type="common">Flooded gum</name>
    <dbReference type="NCBI Taxonomy" id="71139"/>
    <lineage>
        <taxon>Eukaryota</taxon>
        <taxon>Viridiplantae</taxon>
        <taxon>Streptophyta</taxon>
        <taxon>Embryophyta</taxon>
        <taxon>Tracheophyta</taxon>
        <taxon>Spermatophyta</taxon>
        <taxon>Magnoliopsida</taxon>
        <taxon>eudicotyledons</taxon>
        <taxon>Gunneridae</taxon>
        <taxon>Pentapetalae</taxon>
        <taxon>rosids</taxon>
        <taxon>malvids</taxon>
        <taxon>Myrtales</taxon>
        <taxon>Myrtaceae</taxon>
        <taxon>Myrtoideae</taxon>
        <taxon>Eucalypteae</taxon>
        <taxon>Eucalyptus</taxon>
    </lineage>
</organism>
<dbReference type="EMBL" id="KK198763">
    <property type="protein sequence ID" value="KCW46745.1"/>
    <property type="molecule type" value="Genomic_DNA"/>
</dbReference>
<reference evidence="1" key="1">
    <citation type="submission" date="2013-07" db="EMBL/GenBank/DDBJ databases">
        <title>The genome of Eucalyptus grandis.</title>
        <authorList>
            <person name="Schmutz J."/>
            <person name="Hayes R."/>
            <person name="Myburg A."/>
            <person name="Tuskan G."/>
            <person name="Grattapaglia D."/>
            <person name="Rokhsar D.S."/>
        </authorList>
    </citation>
    <scope>NUCLEOTIDE SEQUENCE</scope>
    <source>
        <tissue evidence="1">Leaf extractions</tissue>
    </source>
</reference>
<sequence>MVRDKFAFGSMRLESSFVTEADFPVFMILSRLLGWQGCGRSKIGFCPFSHRLSPNPRSLNRGTIPLSACVWGQPSLFNSCLLVICLMTFY</sequence>
<dbReference type="AlphaFoldDB" id="A0A059A091"/>
<proteinExistence type="predicted"/>
<protein>
    <submittedName>
        <fullName evidence="1">Uncharacterized protein</fullName>
    </submittedName>
</protein>
<dbReference type="Gramene" id="KCW46745">
    <property type="protein sequence ID" value="KCW46745"/>
    <property type="gene ID" value="EUGRSUZ_K00560"/>
</dbReference>